<comment type="caution">
    <text evidence="2">The sequence shown here is derived from an EMBL/GenBank/DDBJ whole genome shotgun (WGS) entry which is preliminary data.</text>
</comment>
<organism evidence="2 3">
    <name type="scientific">Cladophialophora psammophila CBS 110553</name>
    <dbReference type="NCBI Taxonomy" id="1182543"/>
    <lineage>
        <taxon>Eukaryota</taxon>
        <taxon>Fungi</taxon>
        <taxon>Dikarya</taxon>
        <taxon>Ascomycota</taxon>
        <taxon>Pezizomycotina</taxon>
        <taxon>Eurotiomycetes</taxon>
        <taxon>Chaetothyriomycetidae</taxon>
        <taxon>Chaetothyriales</taxon>
        <taxon>Herpotrichiellaceae</taxon>
        <taxon>Cladophialophora</taxon>
    </lineage>
</organism>
<dbReference type="Proteomes" id="UP000019471">
    <property type="component" value="Unassembled WGS sequence"/>
</dbReference>
<dbReference type="AlphaFoldDB" id="W9XB46"/>
<dbReference type="GeneID" id="19187572"/>
<sequence>MDSVSSLSIPPLQYLIAYLIPVMFLGVFVGAFVSPHALSASASFPPPTDKVSLTFFHLFAIRQLCLSLALLVLEACNEWRAVVIVLACVGVNGISDFLLSAASGAGWGSSFRTHGIPTVVGYWTVWELWQEHW</sequence>
<feature type="transmembrane region" description="Helical" evidence="1">
    <location>
        <begin position="79"/>
        <end position="102"/>
    </location>
</feature>
<keyword evidence="3" id="KW-1185">Reference proteome</keyword>
<keyword evidence="1" id="KW-0812">Transmembrane</keyword>
<keyword evidence="1" id="KW-1133">Transmembrane helix</keyword>
<name>W9XB46_9EURO</name>
<feature type="transmembrane region" description="Helical" evidence="1">
    <location>
        <begin position="12"/>
        <end position="33"/>
    </location>
</feature>
<dbReference type="OrthoDB" id="4118836at2759"/>
<evidence type="ECO:0000313" key="3">
    <source>
        <dbReference type="Proteomes" id="UP000019471"/>
    </source>
</evidence>
<dbReference type="HOGENOM" id="CLU_147500_0_0_1"/>
<protein>
    <submittedName>
        <fullName evidence="2">Uncharacterized protein</fullName>
    </submittedName>
</protein>
<feature type="transmembrane region" description="Helical" evidence="1">
    <location>
        <begin position="53"/>
        <end position="73"/>
    </location>
</feature>
<dbReference type="InterPro" id="IPR025363">
    <property type="entry name" value="DUF4267"/>
</dbReference>
<accession>W9XB46</accession>
<keyword evidence="1" id="KW-0472">Membrane</keyword>
<dbReference type="RefSeq" id="XP_007741645.1">
    <property type="nucleotide sequence ID" value="XM_007743455.1"/>
</dbReference>
<dbReference type="Pfam" id="PF14087">
    <property type="entry name" value="DUF4267"/>
    <property type="match status" value="1"/>
</dbReference>
<evidence type="ECO:0000256" key="1">
    <source>
        <dbReference type="SAM" id="Phobius"/>
    </source>
</evidence>
<reference evidence="2 3" key="1">
    <citation type="submission" date="2013-03" db="EMBL/GenBank/DDBJ databases">
        <title>The Genome Sequence of Cladophialophora psammophila CBS 110553.</title>
        <authorList>
            <consortium name="The Broad Institute Genomics Platform"/>
            <person name="Cuomo C."/>
            <person name="de Hoog S."/>
            <person name="Gorbushina A."/>
            <person name="Walker B."/>
            <person name="Young S.K."/>
            <person name="Zeng Q."/>
            <person name="Gargeya S."/>
            <person name="Fitzgerald M."/>
            <person name="Haas B."/>
            <person name="Abouelleil A."/>
            <person name="Allen A.W."/>
            <person name="Alvarado L."/>
            <person name="Arachchi H.M."/>
            <person name="Berlin A.M."/>
            <person name="Chapman S.B."/>
            <person name="Gainer-Dewar J."/>
            <person name="Goldberg J."/>
            <person name="Griggs A."/>
            <person name="Gujja S."/>
            <person name="Hansen M."/>
            <person name="Howarth C."/>
            <person name="Imamovic A."/>
            <person name="Ireland A."/>
            <person name="Larimer J."/>
            <person name="McCowan C."/>
            <person name="Murphy C."/>
            <person name="Pearson M."/>
            <person name="Poon T.W."/>
            <person name="Priest M."/>
            <person name="Roberts A."/>
            <person name="Saif S."/>
            <person name="Shea T."/>
            <person name="Sisk P."/>
            <person name="Sykes S."/>
            <person name="Wortman J."/>
            <person name="Nusbaum C."/>
            <person name="Birren B."/>
        </authorList>
    </citation>
    <scope>NUCLEOTIDE SEQUENCE [LARGE SCALE GENOMIC DNA]</scope>
    <source>
        <strain evidence="2 3">CBS 110553</strain>
    </source>
</reference>
<gene>
    <name evidence="2" type="ORF">A1O5_02841</name>
</gene>
<dbReference type="EMBL" id="AMGX01000003">
    <property type="protein sequence ID" value="EXJ74545.1"/>
    <property type="molecule type" value="Genomic_DNA"/>
</dbReference>
<proteinExistence type="predicted"/>
<evidence type="ECO:0000313" key="2">
    <source>
        <dbReference type="EMBL" id="EXJ74545.1"/>
    </source>
</evidence>